<keyword evidence="2 6" id="KW-0812">Transmembrane</keyword>
<dbReference type="KEGG" id="ovi:T265_05886"/>
<evidence type="ECO:0000256" key="5">
    <source>
        <dbReference type="SAM" id="MobiDB-lite"/>
    </source>
</evidence>
<dbReference type="GO" id="GO:0016020">
    <property type="term" value="C:membrane"/>
    <property type="evidence" value="ECO:0007669"/>
    <property type="project" value="UniProtKB-SubCell"/>
</dbReference>
<evidence type="ECO:0000313" key="8">
    <source>
        <dbReference type="EMBL" id="KER26978.1"/>
    </source>
</evidence>
<evidence type="ECO:0000256" key="6">
    <source>
        <dbReference type="SAM" id="Phobius"/>
    </source>
</evidence>
<dbReference type="RefSeq" id="XP_009169279.1">
    <property type="nucleotide sequence ID" value="XM_009171015.1"/>
</dbReference>
<feature type="transmembrane region" description="Helical" evidence="6">
    <location>
        <begin position="190"/>
        <end position="209"/>
    </location>
</feature>
<keyword evidence="9" id="KW-1185">Reference proteome</keyword>
<feature type="transmembrane region" description="Helical" evidence="6">
    <location>
        <begin position="657"/>
        <end position="676"/>
    </location>
</feature>
<accession>A0A074ZI41</accession>
<feature type="domain" description="Dendritic cell-specific transmembrane protein-like" evidence="7">
    <location>
        <begin position="496"/>
        <end position="699"/>
    </location>
</feature>
<dbReference type="GeneID" id="20320068"/>
<evidence type="ECO:0000256" key="2">
    <source>
        <dbReference type="ARBA" id="ARBA00022692"/>
    </source>
</evidence>
<evidence type="ECO:0000313" key="9">
    <source>
        <dbReference type="Proteomes" id="UP000054324"/>
    </source>
</evidence>
<keyword evidence="3 6" id="KW-1133">Transmembrane helix</keyword>
<feature type="region of interest" description="Disordered" evidence="5">
    <location>
        <begin position="868"/>
        <end position="900"/>
    </location>
</feature>
<feature type="region of interest" description="Disordered" evidence="5">
    <location>
        <begin position="1"/>
        <end position="31"/>
    </location>
</feature>
<evidence type="ECO:0000256" key="3">
    <source>
        <dbReference type="ARBA" id="ARBA00022989"/>
    </source>
</evidence>
<evidence type="ECO:0000256" key="1">
    <source>
        <dbReference type="ARBA" id="ARBA00004141"/>
    </source>
</evidence>
<feature type="transmembrane region" description="Helical" evidence="6">
    <location>
        <begin position="551"/>
        <end position="572"/>
    </location>
</feature>
<dbReference type="OrthoDB" id="6598372at2759"/>
<proteinExistence type="predicted"/>
<sequence>MHKESQNEPATQEIRNDEVGQTENQLFSGHMPKNHVTLTAISNRYMTENDWMDDMVYRPKMRRKRMEDPLDVKYPKGSDWNVSNIQPNEHAPELHDEEVAQRELMAQNKAIYRLDRTACWLLPCAWLCKLLNMIFCTYKIEIGVPGKLKKAVGDPTKMLRQNIYGLIMGILTGFFLFLMFIFTFSNNPRLSTLLSAYVMLISVFGIAFSEDFRCIALLSLPYLVASRLRWLLMLFATAASLSGPGLNFLHNSGNFRNSIACILAQVSTNMLLIQKLTAAPFSLLKNQLESLIEGLNETLNKMRDSLSRINFSLLKVTSVMQQQSSWIVSLVDACGDPISLKNQCLSFLNNIYFNCRSSMGPFAFLCGLVRQFAADTCTGDIGATQLCAQQKEVLQDKLEIDSKETLNRKLDNILTLLGKTNLSLQGNFDQYEKLTIESDNTVLSILQQRMDSFISMVEHGKYILTWILVIWTLLTMLQLVVQAAIFRKSWIYRDTFDNYYITPAFVQQEKRAMIQGLVPTIPLVRGETKRYKKFSSFTWTVSEKKKAFKSFILLFMWMGVMLIVTFADYAMYQILITITPVFSTDFSTNGARAAMGQDYEINERLESTPRVHGESSYANIVRALLGMLNPIQDVAMNVDATACKPTASPPNKALNGLVYGLLGLTILSIFFEVYILRLRHMIMLWYYPERGVQRAAWLRTHIRNNRGLFHRLIHKFRAVEVKPGRQNPKVTRFGKFLIRHPKIRAFLELLGIKRIMCAFCGEEGNPAKKAVFEDNFIRCVECGAYFCRICEVDLDSICMVCRTPLFALSVEVDFEQFSSDEEFEAICARYLRRAEQTTVKAQKSPANAKRRDSYVIGQQIRPLACPASRRALIGRPNSQSAPGSAGYRPPMPQRVRISEP</sequence>
<gene>
    <name evidence="8" type="ORF">T265_05886</name>
</gene>
<name>A0A074ZI41_OPIVI</name>
<comment type="subcellular location">
    <subcellularLocation>
        <location evidence="1">Membrane</location>
        <topology evidence="1">Multi-pass membrane protein</topology>
    </subcellularLocation>
</comment>
<dbReference type="PANTHER" id="PTHR21041:SF9">
    <property type="entry name" value="DENDRITIC CELL-SPECIFIC TRANSMEMBRANE PROTEIN-LIKE DOMAIN-CONTAINING PROTEIN"/>
    <property type="match status" value="1"/>
</dbReference>
<feature type="transmembrane region" description="Helical" evidence="6">
    <location>
        <begin position="163"/>
        <end position="184"/>
    </location>
</feature>
<dbReference type="Pfam" id="PF26039">
    <property type="entry name" value="Dcst2"/>
    <property type="match status" value="1"/>
</dbReference>
<protein>
    <recommendedName>
        <fullName evidence="7">Dendritic cell-specific transmembrane protein-like domain-containing protein</fullName>
    </recommendedName>
</protein>
<dbReference type="InterPro" id="IPR012858">
    <property type="entry name" value="DC_STAMP-like"/>
</dbReference>
<dbReference type="AlphaFoldDB" id="A0A074ZI41"/>
<evidence type="ECO:0000256" key="4">
    <source>
        <dbReference type="ARBA" id="ARBA00023136"/>
    </source>
</evidence>
<dbReference type="InterPro" id="IPR051856">
    <property type="entry name" value="CSR-E3_Ligase_Protein"/>
</dbReference>
<feature type="transmembrane region" description="Helical" evidence="6">
    <location>
        <begin position="463"/>
        <end position="486"/>
    </location>
</feature>
<dbReference type="STRING" id="6198.A0A074ZI41"/>
<dbReference type="Pfam" id="PF07782">
    <property type="entry name" value="DC_STAMP"/>
    <property type="match status" value="1"/>
</dbReference>
<dbReference type="Proteomes" id="UP000054324">
    <property type="component" value="Unassembled WGS sequence"/>
</dbReference>
<feature type="transmembrane region" description="Helical" evidence="6">
    <location>
        <begin position="230"/>
        <end position="249"/>
    </location>
</feature>
<dbReference type="CTD" id="20320068"/>
<dbReference type="PANTHER" id="PTHR21041">
    <property type="entry name" value="DENDRITIC CELL-SPECIFIC TRANSMEMBRANE PROTEIN"/>
    <property type="match status" value="1"/>
</dbReference>
<dbReference type="EMBL" id="KL596734">
    <property type="protein sequence ID" value="KER26978.1"/>
    <property type="molecule type" value="Genomic_DNA"/>
</dbReference>
<reference evidence="8 9" key="1">
    <citation type="submission" date="2013-11" db="EMBL/GenBank/DDBJ databases">
        <title>Opisthorchis viverrini - life in the bile duct.</title>
        <authorList>
            <person name="Young N.D."/>
            <person name="Nagarajan N."/>
            <person name="Lin S.J."/>
            <person name="Korhonen P.K."/>
            <person name="Jex A.R."/>
            <person name="Hall R.S."/>
            <person name="Safavi-Hemami H."/>
            <person name="Kaewkong W."/>
            <person name="Bertrand D."/>
            <person name="Gao S."/>
            <person name="Seet Q."/>
            <person name="Wongkham S."/>
            <person name="Teh B.T."/>
            <person name="Wongkham C."/>
            <person name="Intapan P.M."/>
            <person name="Maleewong W."/>
            <person name="Yang X."/>
            <person name="Hu M."/>
            <person name="Wang Z."/>
            <person name="Hofmann A."/>
            <person name="Sternberg P.W."/>
            <person name="Tan P."/>
            <person name="Wang J."/>
            <person name="Gasser R.B."/>
        </authorList>
    </citation>
    <scope>NUCLEOTIDE SEQUENCE [LARGE SCALE GENOMIC DNA]</scope>
</reference>
<evidence type="ECO:0000259" key="7">
    <source>
        <dbReference type="Pfam" id="PF07782"/>
    </source>
</evidence>
<organism evidence="8 9">
    <name type="scientific">Opisthorchis viverrini</name>
    <name type="common">Southeast Asian liver fluke</name>
    <dbReference type="NCBI Taxonomy" id="6198"/>
    <lineage>
        <taxon>Eukaryota</taxon>
        <taxon>Metazoa</taxon>
        <taxon>Spiralia</taxon>
        <taxon>Lophotrochozoa</taxon>
        <taxon>Platyhelminthes</taxon>
        <taxon>Trematoda</taxon>
        <taxon>Digenea</taxon>
        <taxon>Opisthorchiida</taxon>
        <taxon>Opisthorchiata</taxon>
        <taxon>Opisthorchiidae</taxon>
        <taxon>Opisthorchis</taxon>
    </lineage>
</organism>
<keyword evidence="4 6" id="KW-0472">Membrane</keyword>